<keyword evidence="6 12" id="KW-0479">Metal-binding</keyword>
<keyword evidence="8 13" id="KW-0560">Oxidoreductase</keyword>
<dbReference type="InterPro" id="IPR002401">
    <property type="entry name" value="Cyt_P450_E_grp-I"/>
</dbReference>
<evidence type="ECO:0000313" key="16">
    <source>
        <dbReference type="Proteomes" id="UP000184073"/>
    </source>
</evidence>
<dbReference type="GO" id="GO:1902181">
    <property type="term" value="P:verruculogen biosynthetic process"/>
    <property type="evidence" value="ECO:0007669"/>
    <property type="project" value="UniProtKB-ARBA"/>
</dbReference>
<sequence>MLHTYFATSNFLAAFAVWLGVVVLALTIFCVRRLYFHPYSKYPGPLLGKLTNYYAVYHSWKGDQHLDMWRCHEKYGPYVRYGPNELSVNTAAGLKEIYSHGRNFKKSVKYNAMVHQAANTLTTIDKRKHGKKRRLISQAFSDAAFRGYEETIQQKIAQLCTALRREGDNSNEIVPDGSWGPAKNMSHWCDWFTFDVMCSVIFGVPWSSLTEKKYRNVPHLIEVSNVRVGCLIEAGGSKNMKIDKYLFPAAIAARNQFVKFVNDIIRQGMAMSGKGSLKGAFALLRDATDPETQEPLSFKELCGESATLVVAGTDTTSTAVAASIYYLCHHPKVYERAVQEVRSTFQSRAEIGLGPKVNSCTYLRAVIEESMRLSPSAPGPLWRQADAGGATVDGQYIPQGLEAGTCVYAIQHHPEIYPQPFKFVPERWLGPEAVPDPYRSEYSPFAGFTPFSIGPRGCIGKPLAYIELTLTLCHILYAFDMRLPQGVKVNEDAEYQLALHITAAKEGPLVEFRPRTVV</sequence>
<evidence type="ECO:0000256" key="13">
    <source>
        <dbReference type="RuleBase" id="RU000461"/>
    </source>
</evidence>
<evidence type="ECO:0000256" key="6">
    <source>
        <dbReference type="ARBA" id="ARBA00022723"/>
    </source>
</evidence>
<dbReference type="PANTHER" id="PTHR24305">
    <property type="entry name" value="CYTOCHROME P450"/>
    <property type="match status" value="1"/>
</dbReference>
<feature type="transmembrane region" description="Helical" evidence="14">
    <location>
        <begin position="12"/>
        <end position="31"/>
    </location>
</feature>
<evidence type="ECO:0000256" key="9">
    <source>
        <dbReference type="ARBA" id="ARBA00023004"/>
    </source>
</evidence>
<reference evidence="16" key="1">
    <citation type="journal article" date="2017" name="Genome Biol.">
        <title>Comparative genomics reveals high biological diversity and specific adaptations in the industrially and medically important fungal genus Aspergillus.</title>
        <authorList>
            <person name="de Vries R.P."/>
            <person name="Riley R."/>
            <person name="Wiebenga A."/>
            <person name="Aguilar-Osorio G."/>
            <person name="Amillis S."/>
            <person name="Uchima C.A."/>
            <person name="Anderluh G."/>
            <person name="Asadollahi M."/>
            <person name="Askin M."/>
            <person name="Barry K."/>
            <person name="Battaglia E."/>
            <person name="Bayram O."/>
            <person name="Benocci T."/>
            <person name="Braus-Stromeyer S.A."/>
            <person name="Caldana C."/>
            <person name="Canovas D."/>
            <person name="Cerqueira G.C."/>
            <person name="Chen F."/>
            <person name="Chen W."/>
            <person name="Choi C."/>
            <person name="Clum A."/>
            <person name="Dos Santos R.A."/>
            <person name="Damasio A.R."/>
            <person name="Diallinas G."/>
            <person name="Emri T."/>
            <person name="Fekete E."/>
            <person name="Flipphi M."/>
            <person name="Freyberg S."/>
            <person name="Gallo A."/>
            <person name="Gournas C."/>
            <person name="Habgood R."/>
            <person name="Hainaut M."/>
            <person name="Harispe M.L."/>
            <person name="Henrissat B."/>
            <person name="Hilden K.S."/>
            <person name="Hope R."/>
            <person name="Hossain A."/>
            <person name="Karabika E."/>
            <person name="Karaffa L."/>
            <person name="Karanyi Z."/>
            <person name="Krasevec N."/>
            <person name="Kuo A."/>
            <person name="Kusch H."/>
            <person name="LaButti K."/>
            <person name="Lagendijk E.L."/>
            <person name="Lapidus A."/>
            <person name="Levasseur A."/>
            <person name="Lindquist E."/>
            <person name="Lipzen A."/>
            <person name="Logrieco A.F."/>
            <person name="MacCabe A."/>
            <person name="Maekelae M.R."/>
            <person name="Malavazi I."/>
            <person name="Melin P."/>
            <person name="Meyer V."/>
            <person name="Mielnichuk N."/>
            <person name="Miskei M."/>
            <person name="Molnar A.P."/>
            <person name="Mule G."/>
            <person name="Ngan C.Y."/>
            <person name="Orejas M."/>
            <person name="Orosz E."/>
            <person name="Ouedraogo J.P."/>
            <person name="Overkamp K.M."/>
            <person name="Park H.-S."/>
            <person name="Perrone G."/>
            <person name="Piumi F."/>
            <person name="Punt P.J."/>
            <person name="Ram A.F."/>
            <person name="Ramon A."/>
            <person name="Rauscher S."/>
            <person name="Record E."/>
            <person name="Riano-Pachon D.M."/>
            <person name="Robert V."/>
            <person name="Roehrig J."/>
            <person name="Ruller R."/>
            <person name="Salamov A."/>
            <person name="Salih N.S."/>
            <person name="Samson R.A."/>
            <person name="Sandor E."/>
            <person name="Sanguinetti M."/>
            <person name="Schuetze T."/>
            <person name="Sepcic K."/>
            <person name="Shelest E."/>
            <person name="Sherlock G."/>
            <person name="Sophianopoulou V."/>
            <person name="Squina F.M."/>
            <person name="Sun H."/>
            <person name="Susca A."/>
            <person name="Todd R.B."/>
            <person name="Tsang A."/>
            <person name="Unkles S.E."/>
            <person name="van de Wiele N."/>
            <person name="van Rossen-Uffink D."/>
            <person name="Oliveira J.V."/>
            <person name="Vesth T.C."/>
            <person name="Visser J."/>
            <person name="Yu J.-H."/>
            <person name="Zhou M."/>
            <person name="Andersen M.R."/>
            <person name="Archer D.B."/>
            <person name="Baker S.E."/>
            <person name="Benoit I."/>
            <person name="Brakhage A.A."/>
            <person name="Braus G.H."/>
            <person name="Fischer R."/>
            <person name="Frisvad J.C."/>
            <person name="Goldman G.H."/>
            <person name="Houbraken J."/>
            <person name="Oakley B."/>
            <person name="Pocsi I."/>
            <person name="Scazzocchio C."/>
            <person name="Seiboth B."/>
            <person name="vanKuyk P.A."/>
            <person name="Wortman J."/>
            <person name="Dyer P.S."/>
            <person name="Grigoriev I.V."/>
        </authorList>
    </citation>
    <scope>NUCLEOTIDE SEQUENCE [LARGE SCALE GENOMIC DNA]</scope>
    <source>
        <strain evidence="16">CBS 583.65</strain>
    </source>
</reference>
<evidence type="ECO:0000256" key="5">
    <source>
        <dbReference type="ARBA" id="ARBA00022692"/>
    </source>
</evidence>
<evidence type="ECO:0008006" key="17">
    <source>
        <dbReference type="Google" id="ProtNLM"/>
    </source>
</evidence>
<dbReference type="GO" id="GO:0016020">
    <property type="term" value="C:membrane"/>
    <property type="evidence" value="ECO:0007669"/>
    <property type="project" value="UniProtKB-SubCell"/>
</dbReference>
<dbReference type="PROSITE" id="PS00086">
    <property type="entry name" value="CYTOCHROME_P450"/>
    <property type="match status" value="1"/>
</dbReference>
<evidence type="ECO:0000256" key="7">
    <source>
        <dbReference type="ARBA" id="ARBA00022989"/>
    </source>
</evidence>
<dbReference type="InterPro" id="IPR050121">
    <property type="entry name" value="Cytochrome_P450_monoxygenase"/>
</dbReference>
<protein>
    <recommendedName>
        <fullName evidence="17">Cytochrome P450</fullName>
    </recommendedName>
</protein>
<keyword evidence="9 12" id="KW-0408">Iron</keyword>
<dbReference type="PANTHER" id="PTHR24305:SF237">
    <property type="entry name" value="CYTOCHROME P450 MONOOXYGENASE ATNE-RELATED"/>
    <property type="match status" value="1"/>
</dbReference>
<gene>
    <name evidence="15" type="ORF">ASPVEDRAFT_144252</name>
</gene>
<dbReference type="CDD" id="cd11061">
    <property type="entry name" value="CYP67-like"/>
    <property type="match status" value="1"/>
</dbReference>
<dbReference type="PRINTS" id="PR00385">
    <property type="entry name" value="P450"/>
</dbReference>
<dbReference type="EMBL" id="KV878139">
    <property type="protein sequence ID" value="OJJ08116.1"/>
    <property type="molecule type" value="Genomic_DNA"/>
</dbReference>
<evidence type="ECO:0000256" key="14">
    <source>
        <dbReference type="SAM" id="Phobius"/>
    </source>
</evidence>
<evidence type="ECO:0000256" key="12">
    <source>
        <dbReference type="PIRSR" id="PIRSR602401-1"/>
    </source>
</evidence>
<dbReference type="Pfam" id="PF00067">
    <property type="entry name" value="p450"/>
    <property type="match status" value="1"/>
</dbReference>
<keyword evidence="11 14" id="KW-0472">Membrane</keyword>
<accession>A0A1L9Q304</accession>
<keyword evidence="10 13" id="KW-0503">Monooxygenase</keyword>
<dbReference type="OrthoDB" id="1470350at2759"/>
<comment type="cofactor">
    <cofactor evidence="1 12">
        <name>heme</name>
        <dbReference type="ChEBI" id="CHEBI:30413"/>
    </cofactor>
</comment>
<comment type="subcellular location">
    <subcellularLocation>
        <location evidence="2">Membrane</location>
    </subcellularLocation>
</comment>
<dbReference type="GeneID" id="63723485"/>
<evidence type="ECO:0000256" key="8">
    <source>
        <dbReference type="ARBA" id="ARBA00023002"/>
    </source>
</evidence>
<keyword evidence="4 12" id="KW-0349">Heme</keyword>
<dbReference type="STRING" id="1036611.A0A1L9Q304"/>
<evidence type="ECO:0000256" key="2">
    <source>
        <dbReference type="ARBA" id="ARBA00004370"/>
    </source>
</evidence>
<evidence type="ECO:0000256" key="1">
    <source>
        <dbReference type="ARBA" id="ARBA00001971"/>
    </source>
</evidence>
<dbReference type="SUPFAM" id="SSF48264">
    <property type="entry name" value="Cytochrome P450"/>
    <property type="match status" value="1"/>
</dbReference>
<dbReference type="FunFam" id="1.10.630.10:FF:000063">
    <property type="entry name" value="Cytochrome P450 monooxygenase"/>
    <property type="match status" value="1"/>
</dbReference>
<keyword evidence="16" id="KW-1185">Reference proteome</keyword>
<dbReference type="GO" id="GO:0016705">
    <property type="term" value="F:oxidoreductase activity, acting on paired donors, with incorporation or reduction of molecular oxygen"/>
    <property type="evidence" value="ECO:0007669"/>
    <property type="project" value="InterPro"/>
</dbReference>
<dbReference type="InterPro" id="IPR036396">
    <property type="entry name" value="Cyt_P450_sf"/>
</dbReference>
<dbReference type="GO" id="GO:0004497">
    <property type="term" value="F:monooxygenase activity"/>
    <property type="evidence" value="ECO:0007669"/>
    <property type="project" value="UniProtKB-KW"/>
</dbReference>
<evidence type="ECO:0000256" key="4">
    <source>
        <dbReference type="ARBA" id="ARBA00022617"/>
    </source>
</evidence>
<comment type="similarity">
    <text evidence="3 13">Belongs to the cytochrome P450 family.</text>
</comment>
<dbReference type="PRINTS" id="PR00463">
    <property type="entry name" value="EP450I"/>
</dbReference>
<dbReference type="RefSeq" id="XP_040673878.1">
    <property type="nucleotide sequence ID" value="XM_040807974.1"/>
</dbReference>
<evidence type="ECO:0000256" key="3">
    <source>
        <dbReference type="ARBA" id="ARBA00010617"/>
    </source>
</evidence>
<dbReference type="InterPro" id="IPR017972">
    <property type="entry name" value="Cyt_P450_CS"/>
</dbReference>
<dbReference type="GO" id="GO:0020037">
    <property type="term" value="F:heme binding"/>
    <property type="evidence" value="ECO:0007669"/>
    <property type="project" value="InterPro"/>
</dbReference>
<proteinExistence type="inferred from homology"/>
<dbReference type="VEuPathDB" id="FungiDB:ASPVEDRAFT_144252"/>
<organism evidence="15 16">
    <name type="scientific">Aspergillus versicolor CBS 583.65</name>
    <dbReference type="NCBI Taxonomy" id="1036611"/>
    <lineage>
        <taxon>Eukaryota</taxon>
        <taxon>Fungi</taxon>
        <taxon>Dikarya</taxon>
        <taxon>Ascomycota</taxon>
        <taxon>Pezizomycotina</taxon>
        <taxon>Eurotiomycetes</taxon>
        <taxon>Eurotiomycetidae</taxon>
        <taxon>Eurotiales</taxon>
        <taxon>Aspergillaceae</taxon>
        <taxon>Aspergillus</taxon>
        <taxon>Aspergillus subgen. Nidulantes</taxon>
    </lineage>
</organism>
<dbReference type="InterPro" id="IPR001128">
    <property type="entry name" value="Cyt_P450"/>
</dbReference>
<dbReference type="AlphaFoldDB" id="A0A1L9Q304"/>
<dbReference type="GO" id="GO:0005506">
    <property type="term" value="F:iron ion binding"/>
    <property type="evidence" value="ECO:0007669"/>
    <property type="project" value="InterPro"/>
</dbReference>
<name>A0A1L9Q304_ASPVE</name>
<dbReference type="Gene3D" id="1.10.630.10">
    <property type="entry name" value="Cytochrome P450"/>
    <property type="match status" value="1"/>
</dbReference>
<evidence type="ECO:0000256" key="11">
    <source>
        <dbReference type="ARBA" id="ARBA00023136"/>
    </source>
</evidence>
<evidence type="ECO:0000313" key="15">
    <source>
        <dbReference type="EMBL" id="OJJ08116.1"/>
    </source>
</evidence>
<feature type="binding site" description="axial binding residue" evidence="12">
    <location>
        <position position="458"/>
    </location>
    <ligand>
        <name>heme</name>
        <dbReference type="ChEBI" id="CHEBI:30413"/>
    </ligand>
    <ligandPart>
        <name>Fe</name>
        <dbReference type="ChEBI" id="CHEBI:18248"/>
    </ligandPart>
</feature>
<keyword evidence="7 14" id="KW-1133">Transmembrane helix</keyword>
<keyword evidence="5 14" id="KW-0812">Transmembrane</keyword>
<dbReference type="Proteomes" id="UP000184073">
    <property type="component" value="Unassembled WGS sequence"/>
</dbReference>
<evidence type="ECO:0000256" key="10">
    <source>
        <dbReference type="ARBA" id="ARBA00023033"/>
    </source>
</evidence>